<keyword evidence="1" id="KW-0963">Cytoplasm</keyword>
<dbReference type="HAMAP" id="MF_02215">
    <property type="entry name" value="UbiJ"/>
    <property type="match status" value="1"/>
</dbReference>
<evidence type="ECO:0000259" key="2">
    <source>
        <dbReference type="Pfam" id="PF02036"/>
    </source>
</evidence>
<dbReference type="PANTHER" id="PTHR38693:SF1">
    <property type="entry name" value="UBIQUINONE BIOSYNTHESIS ACCESSORY FACTOR UBIJ"/>
    <property type="match status" value="1"/>
</dbReference>
<name>A0A0C5V0N5_9GAMM</name>
<feature type="domain" description="SCP2" evidence="2">
    <location>
        <begin position="17"/>
        <end position="113"/>
    </location>
</feature>
<dbReference type="InterPro" id="IPR003033">
    <property type="entry name" value="SCP2_sterol-bd_dom"/>
</dbReference>
<gene>
    <name evidence="1" type="primary">ubiJ</name>
    <name evidence="3" type="ORF">YC6258_01067</name>
</gene>
<evidence type="ECO:0000313" key="4">
    <source>
        <dbReference type="Proteomes" id="UP000032266"/>
    </source>
</evidence>
<comment type="similarity">
    <text evidence="1">Belongs to the UbiJ family.</text>
</comment>
<dbReference type="GO" id="GO:0005737">
    <property type="term" value="C:cytoplasm"/>
    <property type="evidence" value="ECO:0007669"/>
    <property type="project" value="UniProtKB-SubCell"/>
</dbReference>
<dbReference type="Proteomes" id="UP000032266">
    <property type="component" value="Chromosome"/>
</dbReference>
<comment type="subcellular location">
    <subcellularLocation>
        <location evidence="1">Cytoplasm</location>
    </subcellularLocation>
</comment>
<sequence length="207" mass="23688">MKTITLAMLSSMEKIVNQALKYDPATRDKLTALGDFIFSIKTTEPALHLYVRLLDGEVMLLTAWEDQVDASMEGPLRSFIHLARETDKTKALMEHNIRVSGNSQQLTRLQHLLIDLHIDWEAALADRIGDLPGHLLADGIRFTGSLFNNAWQHFKRSGENFIREENELLVNPADFAQFSEQVSRLRFDTDRLEARIRQLLNRTGDTQ</sequence>
<dbReference type="PANTHER" id="PTHR38693">
    <property type="entry name" value="UBIQUINONE BIOSYNTHESIS PROTEIN UBIJ"/>
    <property type="match status" value="1"/>
</dbReference>
<dbReference type="SUPFAM" id="SSF55718">
    <property type="entry name" value="SCP-like"/>
    <property type="match status" value="1"/>
</dbReference>
<reference evidence="3 4" key="1">
    <citation type="submission" date="2014-01" db="EMBL/GenBank/DDBJ databases">
        <title>Full genme sequencing of cellulolytic bacterium Gynuella sunshinyii YC6258T gen. nov., sp. nov.</title>
        <authorList>
            <person name="Khan H."/>
            <person name="Chung E.J."/>
            <person name="Chung Y.R."/>
        </authorList>
    </citation>
    <scope>NUCLEOTIDE SEQUENCE [LARGE SCALE GENOMIC DNA]</scope>
    <source>
        <strain evidence="3 4">YC6258</strain>
    </source>
</reference>
<proteinExistence type="inferred from homology"/>
<dbReference type="InterPro" id="IPR036527">
    <property type="entry name" value="SCP2_sterol-bd_dom_sf"/>
</dbReference>
<comment type="function">
    <text evidence="1">Required for ubiquinone (coenzyme Q) biosynthesis. Binds hydrophobic ubiquinone biosynthetic intermediates via its SCP2 domain and is essential for the stability of the Ubi complex. May constitute a docking platform where Ubi enzymes assemble and access their SCP2-bound polyprenyl substrates.</text>
</comment>
<dbReference type="RefSeq" id="WP_044616012.1">
    <property type="nucleotide sequence ID" value="NZ_CP007142.1"/>
</dbReference>
<keyword evidence="1" id="KW-0831">Ubiquinone biosynthesis</keyword>
<accession>A0A0C5V0N5</accession>
<evidence type="ECO:0000313" key="3">
    <source>
        <dbReference type="EMBL" id="AJQ93115.1"/>
    </source>
</evidence>
<organism evidence="3 4">
    <name type="scientific">Gynuella sunshinyii YC6258</name>
    <dbReference type="NCBI Taxonomy" id="1445510"/>
    <lineage>
        <taxon>Bacteria</taxon>
        <taxon>Pseudomonadati</taxon>
        <taxon>Pseudomonadota</taxon>
        <taxon>Gammaproteobacteria</taxon>
        <taxon>Oceanospirillales</taxon>
        <taxon>Saccharospirillaceae</taxon>
        <taxon>Gynuella</taxon>
    </lineage>
</organism>
<dbReference type="OrthoDB" id="9796077at2"/>
<dbReference type="AlphaFoldDB" id="A0A0C5V0N5"/>
<keyword evidence="4" id="KW-1185">Reference proteome</keyword>
<dbReference type="KEGG" id="gsn:YC6258_01067"/>
<dbReference type="Gene3D" id="3.30.1050.10">
    <property type="entry name" value="SCP2 sterol-binding domain"/>
    <property type="match status" value="1"/>
</dbReference>
<dbReference type="EMBL" id="CP007142">
    <property type="protein sequence ID" value="AJQ93115.1"/>
    <property type="molecule type" value="Genomic_DNA"/>
</dbReference>
<dbReference type="GO" id="GO:0006744">
    <property type="term" value="P:ubiquinone biosynthetic process"/>
    <property type="evidence" value="ECO:0007669"/>
    <property type="project" value="UniProtKB-UniRule"/>
</dbReference>
<dbReference type="HOGENOM" id="CLU_100130_1_0_6"/>
<dbReference type="Pfam" id="PF02036">
    <property type="entry name" value="SCP2"/>
    <property type="match status" value="1"/>
</dbReference>
<dbReference type="STRING" id="1445510.YC6258_01067"/>
<evidence type="ECO:0000256" key="1">
    <source>
        <dbReference type="HAMAP-Rule" id="MF_02215"/>
    </source>
</evidence>
<dbReference type="InterPro" id="IPR038989">
    <property type="entry name" value="UbiJ"/>
</dbReference>
<dbReference type="UniPathway" id="UPA00232"/>
<comment type="pathway">
    <text evidence="1">Cofactor biosynthesis; ubiquinone biosynthesis.</text>
</comment>
<protein>
    <recommendedName>
        <fullName evidence="1">Ubiquinone biosynthesis accessory factor UbiJ</fullName>
    </recommendedName>
</protein>